<evidence type="ECO:0000313" key="1">
    <source>
        <dbReference type="EMBL" id="TSB47144.1"/>
    </source>
</evidence>
<dbReference type="EMBL" id="VLXZ01000004">
    <property type="protein sequence ID" value="TSB47144.1"/>
    <property type="molecule type" value="Genomic_DNA"/>
</dbReference>
<comment type="caution">
    <text evidence="1">The sequence shown here is derived from an EMBL/GenBank/DDBJ whole genome shotgun (WGS) entry which is preliminary data.</text>
</comment>
<reference evidence="1 2" key="1">
    <citation type="submission" date="2019-07" db="EMBL/GenBank/DDBJ databases">
        <authorList>
            <person name="Park Y.J."/>
            <person name="Jeong S.E."/>
            <person name="Jung H.S."/>
        </authorList>
    </citation>
    <scope>NUCLEOTIDE SEQUENCE [LARGE SCALE GENOMIC DNA]</scope>
    <source>
        <strain evidence="2">P16(2019)</strain>
    </source>
</reference>
<accession>A0A554A0B6</accession>
<keyword evidence="2" id="KW-1185">Reference proteome</keyword>
<organism evidence="1 2">
    <name type="scientific">Alkalicoccobacillus porphyridii</name>
    <dbReference type="NCBI Taxonomy" id="2597270"/>
    <lineage>
        <taxon>Bacteria</taxon>
        <taxon>Bacillati</taxon>
        <taxon>Bacillota</taxon>
        <taxon>Bacilli</taxon>
        <taxon>Bacillales</taxon>
        <taxon>Bacillaceae</taxon>
        <taxon>Alkalicoccobacillus</taxon>
    </lineage>
</organism>
<dbReference type="Proteomes" id="UP000318521">
    <property type="component" value="Unassembled WGS sequence"/>
</dbReference>
<evidence type="ECO:0000313" key="2">
    <source>
        <dbReference type="Proteomes" id="UP000318521"/>
    </source>
</evidence>
<dbReference type="AlphaFoldDB" id="A0A554A0B6"/>
<dbReference type="OrthoDB" id="2665694at2"/>
<proteinExistence type="predicted"/>
<gene>
    <name evidence="1" type="ORF">FN960_09040</name>
</gene>
<name>A0A554A0B6_9BACI</name>
<sequence length="100" mass="11045">MPISDINDSKQLTFGYGDIEVGTGLMRPESRVGVVCFFNNTAPRPIGTKNTFKVPKVVSIEETPVRMIFEKSESVDVVIRALQDAKLKMLSGDVTAEVKR</sequence>
<protein>
    <submittedName>
        <fullName evidence="1">Uncharacterized protein</fullName>
    </submittedName>
</protein>
<dbReference type="RefSeq" id="WP_143848374.1">
    <property type="nucleotide sequence ID" value="NZ_VLXZ01000004.1"/>
</dbReference>